<evidence type="ECO:0000313" key="3">
    <source>
        <dbReference type="Proteomes" id="UP001491310"/>
    </source>
</evidence>
<sequence length="84" mass="8208">MKGIAYAGVLLALIAVAAASKPIADLLFVLSADKASFPSTGTLQLKGVTTTVQFYGAGAKAGVISTPTFANGSAGAGYVASNGE</sequence>
<reference evidence="2 3" key="1">
    <citation type="journal article" date="2024" name="Nat. Commun.">
        <title>Phylogenomics reveals the evolutionary origins of lichenization in chlorophyte algae.</title>
        <authorList>
            <person name="Puginier C."/>
            <person name="Libourel C."/>
            <person name="Otte J."/>
            <person name="Skaloud P."/>
            <person name="Haon M."/>
            <person name="Grisel S."/>
            <person name="Petersen M."/>
            <person name="Berrin J.G."/>
            <person name="Delaux P.M."/>
            <person name="Dal Grande F."/>
            <person name="Keller J."/>
        </authorList>
    </citation>
    <scope>NUCLEOTIDE SEQUENCE [LARGE SCALE GENOMIC DNA]</scope>
    <source>
        <strain evidence="2 3">SAG 216-7</strain>
    </source>
</reference>
<keyword evidence="1" id="KW-0732">Signal</keyword>
<gene>
    <name evidence="2" type="ORF">WJX75_000045</name>
</gene>
<feature type="chain" id="PRO_5046892949" evidence="1">
    <location>
        <begin position="20"/>
        <end position="84"/>
    </location>
</feature>
<protein>
    <submittedName>
        <fullName evidence="2">Uncharacterized protein</fullName>
    </submittedName>
</protein>
<comment type="caution">
    <text evidence="2">The sequence shown here is derived from an EMBL/GenBank/DDBJ whole genome shotgun (WGS) entry which is preliminary data.</text>
</comment>
<dbReference type="EMBL" id="JALJOT010000004">
    <property type="protein sequence ID" value="KAK9915506.1"/>
    <property type="molecule type" value="Genomic_DNA"/>
</dbReference>
<proteinExistence type="predicted"/>
<accession>A0ABR2YV13</accession>
<organism evidence="2 3">
    <name type="scientific">Coccomyxa subellipsoidea</name>
    <dbReference type="NCBI Taxonomy" id="248742"/>
    <lineage>
        <taxon>Eukaryota</taxon>
        <taxon>Viridiplantae</taxon>
        <taxon>Chlorophyta</taxon>
        <taxon>core chlorophytes</taxon>
        <taxon>Trebouxiophyceae</taxon>
        <taxon>Trebouxiophyceae incertae sedis</taxon>
        <taxon>Coccomyxaceae</taxon>
        <taxon>Coccomyxa</taxon>
    </lineage>
</organism>
<evidence type="ECO:0000256" key="1">
    <source>
        <dbReference type="SAM" id="SignalP"/>
    </source>
</evidence>
<dbReference type="Proteomes" id="UP001491310">
    <property type="component" value="Unassembled WGS sequence"/>
</dbReference>
<keyword evidence="3" id="KW-1185">Reference proteome</keyword>
<feature type="signal peptide" evidence="1">
    <location>
        <begin position="1"/>
        <end position="19"/>
    </location>
</feature>
<name>A0ABR2YV13_9CHLO</name>
<evidence type="ECO:0000313" key="2">
    <source>
        <dbReference type="EMBL" id="KAK9915506.1"/>
    </source>
</evidence>